<comment type="caution">
    <text evidence="1">The sequence shown here is derived from an EMBL/GenBank/DDBJ whole genome shotgun (WGS) entry which is preliminary data.</text>
</comment>
<dbReference type="Proteomes" id="UP001419084">
    <property type="component" value="Unassembled WGS sequence"/>
</dbReference>
<protein>
    <recommendedName>
        <fullName evidence="3">DUF2007 domain-containing protein</fullName>
    </recommendedName>
</protein>
<evidence type="ECO:0008006" key="3">
    <source>
        <dbReference type="Google" id="ProtNLM"/>
    </source>
</evidence>
<keyword evidence="2" id="KW-1185">Reference proteome</keyword>
<evidence type="ECO:0000313" key="1">
    <source>
        <dbReference type="EMBL" id="GLB32530.1"/>
    </source>
</evidence>
<evidence type="ECO:0000313" key="2">
    <source>
        <dbReference type="Proteomes" id="UP001419084"/>
    </source>
</evidence>
<dbReference type="EMBL" id="BRPJ01000097">
    <property type="protein sequence ID" value="GLB32530.1"/>
    <property type="molecule type" value="Genomic_DNA"/>
</dbReference>
<reference evidence="1 2" key="1">
    <citation type="journal article" date="2024" name="Int. J. Syst. Evol. Microbiol.">
        <title>Lacrimispora brassicae sp. nov. isolated from fermented cabbage, and proposal of Clostridium indicum Gundawar et al. 2019 and Clostridium methoxybenzovorans Mechichi et al. 1999 as heterotypic synonyms of Lacrimispora amygdalina (Parshina et al. 2003) Haas and Blanchard 2020 and Lacrimispora indolis (McClung and McCoy 1957) Haas and Blanchard 2020, respectively.</title>
        <authorList>
            <person name="Kobayashi H."/>
            <person name="Tanizawa Y."/>
            <person name="Sakamoto M."/>
            <person name="Ohkuma M."/>
            <person name="Tohno M."/>
        </authorList>
    </citation>
    <scope>NUCLEOTIDE SEQUENCE [LARGE SCALE GENOMIC DNA]</scope>
    <source>
        <strain evidence="1 2">DSM 12857</strain>
    </source>
</reference>
<accession>A0ABQ5MCG3</accession>
<gene>
    <name evidence="1" type="ORF">LAD12857_44530</name>
</gene>
<name>A0ABQ5MCG3_9FIRM</name>
<proteinExistence type="predicted"/>
<sequence length="44" mass="4891">MQLRIFIQNNTEAYGVLNSLREADTITIKAVMGGNKNGFDLYGI</sequence>
<organism evidence="1 2">
    <name type="scientific">Lacrimispora amygdalina</name>
    <dbReference type="NCBI Taxonomy" id="253257"/>
    <lineage>
        <taxon>Bacteria</taxon>
        <taxon>Bacillati</taxon>
        <taxon>Bacillota</taxon>
        <taxon>Clostridia</taxon>
        <taxon>Lachnospirales</taxon>
        <taxon>Lachnospiraceae</taxon>
        <taxon>Lacrimispora</taxon>
    </lineage>
</organism>